<evidence type="ECO:0000313" key="3">
    <source>
        <dbReference type="Proteomes" id="UP000664405"/>
    </source>
</evidence>
<accession>A0A8I1SKN6</accession>
<dbReference type="EMBL" id="JAEKJW010000003">
    <property type="protein sequence ID" value="MBN8197875.1"/>
    <property type="molecule type" value="Genomic_DNA"/>
</dbReference>
<feature type="chain" id="PRO_5034182514" description="Solute-binding protein family 3/N-terminal domain-containing protein" evidence="1">
    <location>
        <begin position="38"/>
        <end position="309"/>
    </location>
</feature>
<proteinExistence type="predicted"/>
<dbReference type="RefSeq" id="WP_206927957.1">
    <property type="nucleotide sequence ID" value="NZ_JAEKJW010000003.1"/>
</dbReference>
<reference evidence="2" key="1">
    <citation type="submission" date="2020-12" db="EMBL/GenBank/DDBJ databases">
        <title>Oil enriched cultivation method for isolating marine PHA-producing bacteria.</title>
        <authorList>
            <person name="Zheng W."/>
            <person name="Yu S."/>
            <person name="Huang Y."/>
        </authorList>
    </citation>
    <scope>NUCLEOTIDE SEQUENCE</scope>
    <source>
        <strain evidence="2">SY-2-3</strain>
    </source>
</reference>
<dbReference type="AlphaFoldDB" id="A0A8I1SKN6"/>
<sequence>MRPIGNRHVRRVARSRFAVLFLAICLTLVGAGMSAHAQTKQPVTWALTPLPPAMLEKDGSIVGYGVDILDWFAARLPDYQHQKEIIPLPRLVKTITGPGTYCNIGMNPTEERKKFLHFSEAVLPHLPVSLITSPHREEQIKPFLNPDGEIDLERMITFGKLNGALRSQRSYGATIDAILRRNINNPGLSFIGNDANFLQLIALGRLDWTLYLPAEAEYYRRTKLPGEIFSSWHIAGNDHLMPASIACSKTVVGDAIVAAINTLVKDNPDMPWTRFYASSLSEQDQIRYQQKLRNYQRAPGSSLSQVIDQ</sequence>
<keyword evidence="1" id="KW-0732">Signal</keyword>
<gene>
    <name evidence="2" type="ORF">JF547_15520</name>
</gene>
<protein>
    <recommendedName>
        <fullName evidence="4">Solute-binding protein family 3/N-terminal domain-containing protein</fullName>
    </recommendedName>
</protein>
<feature type="signal peptide" evidence="1">
    <location>
        <begin position="1"/>
        <end position="37"/>
    </location>
</feature>
<comment type="caution">
    <text evidence="2">The sequence shown here is derived from an EMBL/GenBank/DDBJ whole genome shotgun (WGS) entry which is preliminary data.</text>
</comment>
<evidence type="ECO:0000256" key="1">
    <source>
        <dbReference type="SAM" id="SignalP"/>
    </source>
</evidence>
<dbReference type="Proteomes" id="UP000664405">
    <property type="component" value="Unassembled WGS sequence"/>
</dbReference>
<evidence type="ECO:0008006" key="4">
    <source>
        <dbReference type="Google" id="ProtNLM"/>
    </source>
</evidence>
<name>A0A8I1SKN6_9PROT</name>
<organism evidence="2 3">
    <name type="scientific">Thalassospira povalilytica</name>
    <dbReference type="NCBI Taxonomy" id="732237"/>
    <lineage>
        <taxon>Bacteria</taxon>
        <taxon>Pseudomonadati</taxon>
        <taxon>Pseudomonadota</taxon>
        <taxon>Alphaproteobacteria</taxon>
        <taxon>Rhodospirillales</taxon>
        <taxon>Thalassospiraceae</taxon>
        <taxon>Thalassospira</taxon>
    </lineage>
</organism>
<evidence type="ECO:0000313" key="2">
    <source>
        <dbReference type="EMBL" id="MBN8197875.1"/>
    </source>
</evidence>
<dbReference type="SUPFAM" id="SSF53850">
    <property type="entry name" value="Periplasmic binding protein-like II"/>
    <property type="match status" value="1"/>
</dbReference>